<dbReference type="GeneID" id="10509757"/>
<evidence type="ECO:0000256" key="1">
    <source>
        <dbReference type="SAM" id="MobiDB-lite"/>
    </source>
</evidence>
<dbReference type="GO" id="GO:0030295">
    <property type="term" value="F:protein kinase activator activity"/>
    <property type="evidence" value="ECO:0007669"/>
    <property type="project" value="EnsemblProtists"/>
</dbReference>
<dbReference type="GO" id="GO:0031252">
    <property type="term" value="C:cell leading edge"/>
    <property type="evidence" value="ECO:0007669"/>
    <property type="project" value="EnsemblProtists"/>
</dbReference>
<feature type="compositionally biased region" description="Basic and acidic residues" evidence="1">
    <location>
        <begin position="224"/>
        <end position="234"/>
    </location>
</feature>
<feature type="compositionally biased region" description="Low complexity" evidence="1">
    <location>
        <begin position="277"/>
        <end position="290"/>
    </location>
</feature>
<dbReference type="PANTHER" id="PTHR37516">
    <property type="entry name" value="SCA1 COMPLEX SCAFFOLD PROTEIN SCAA"/>
    <property type="match status" value="1"/>
</dbReference>
<evidence type="ECO:0000313" key="3">
    <source>
        <dbReference type="Proteomes" id="UP000001064"/>
    </source>
</evidence>
<feature type="region of interest" description="Disordered" evidence="1">
    <location>
        <begin position="797"/>
        <end position="890"/>
    </location>
</feature>
<organism evidence="2 3">
    <name type="scientific">Dictyostelium purpureum</name>
    <name type="common">Slime mold</name>
    <dbReference type="NCBI Taxonomy" id="5786"/>
    <lineage>
        <taxon>Eukaryota</taxon>
        <taxon>Amoebozoa</taxon>
        <taxon>Evosea</taxon>
        <taxon>Eumycetozoa</taxon>
        <taxon>Dictyostelia</taxon>
        <taxon>Dictyosteliales</taxon>
        <taxon>Dictyosteliaceae</taxon>
        <taxon>Dictyostelium</taxon>
    </lineage>
</organism>
<dbReference type="STRING" id="5786.F0Z8T8"/>
<feature type="compositionally biased region" description="Gly residues" evidence="1">
    <location>
        <begin position="650"/>
        <end position="675"/>
    </location>
</feature>
<feature type="region of interest" description="Disordered" evidence="1">
    <location>
        <begin position="219"/>
        <end position="326"/>
    </location>
</feature>
<feature type="region of interest" description="Disordered" evidence="1">
    <location>
        <begin position="346"/>
        <end position="377"/>
    </location>
</feature>
<dbReference type="GO" id="GO:0005886">
    <property type="term" value="C:plasma membrane"/>
    <property type="evidence" value="ECO:0000318"/>
    <property type="project" value="GO_Central"/>
</dbReference>
<dbReference type="InParanoid" id="F0Z8T8"/>
<dbReference type="eggNOG" id="ENOG502R6N6">
    <property type="taxonomic scope" value="Eukaryota"/>
</dbReference>
<feature type="compositionally biased region" description="Polar residues" evidence="1">
    <location>
        <begin position="861"/>
        <end position="872"/>
    </location>
</feature>
<name>F0Z8T8_DICPU</name>
<dbReference type="KEGG" id="dpp:DICPUDRAFT_93545"/>
<dbReference type="GO" id="GO:1905742">
    <property type="term" value="C:Ras guanyl-nucleotide exchange factor complex"/>
    <property type="evidence" value="ECO:0007669"/>
    <property type="project" value="EnsemblProtists"/>
</dbReference>
<dbReference type="RefSeq" id="XP_003283825.1">
    <property type="nucleotide sequence ID" value="XM_003283777.1"/>
</dbReference>
<dbReference type="VEuPathDB" id="AmoebaDB:DICPUDRAFT_93545"/>
<dbReference type="GO" id="GO:0043327">
    <property type="term" value="P:chemotaxis to cAMP"/>
    <property type="evidence" value="ECO:0007669"/>
    <property type="project" value="EnsemblProtists"/>
</dbReference>
<evidence type="ECO:0000313" key="2">
    <source>
        <dbReference type="EMBL" id="EGC39604.1"/>
    </source>
</evidence>
<sequence>MSSIENLSPSALNRRGTFSKAKSFRRAALNLDVQGSSGQPHVFRFLNGEEYSGPELVEAIKPNNINTESEEYKTPLFLGANGTLYNKYYIAIKYIGIDDNNPPAGLSPSLSSSSSSSSSSSASPSLTSPTPNKNNDIGSVNNKSPSSATVNKTLKKNSPKNDLTPYLRFNSTDQIYNSFPDYQAYDDYIDYEQSLIEWKKQVEENLGVVQLPHSIGRTYGRPKLQQERLFRKNSEASNDDSLSYDMERKYTDSDMKDMSSVTDGDIDGLSGTGGEDSVSGSGNVNHNSGNGRERSNSDTSTGSFDGTQLDGSNSPMDGSPSTGSLASIIANGTRSRSNSGAFIDHRIQRSNSLSPKHTLQGRLGESGEPYGKMGRTGSSIFEENTILNKDPWDSQLILTEPMPELFSTFEEYEFAMRNWSNEVISKTSVLPPHPSQFIQLPSKDKSDQTTNQELGESTNKYIDVDGFDVNKSKEEWILRPIVRPIVTEETLIFNRILSNSKLSCGQYLNLFNIKDHLDNPTKTNLWKTLPQEDRLKITEIVDQWYRKKMLVQRQTASSYRGGLWSNHLLMPTIQNGWKESVTKKGNLLPPLTLKAVRRSDINSEADGKRVEYNYPIPELPINFSKLLSPNMNLQYYLVLENQQTNQPGSSGAGGSGIGGSSGGSGSGLSISGGGSNSSINSFTSTTLSNISREDRKQYLKTLQAYESRLQFSFRYDHLNSWSDGRITPTELQEKKMEIESIVTQPGFDLQNGVWSLINNASQYLDKFQECFDMGDIRLFAPTIPIIPAIIPQMLLNTSSSSSSPNSVRPAQPLSPHVSSSMLGSPPTRTGSTGSFSFAGSPAGNKMSPNSSHNNIVMPGTSLDSPRSQSQLAATVERSGSPRSGSHASGNGPSISTNIFLGLISTDSFPILLKFIDYVNNPLSLSKLSTLVILTLSSELKGTMVIESILFSKDLNSLYRMAKAISYFDAVPLDLFPYPSHLNEMLTPSIAKGSTQEVVRLVFVYYYLGIIQERLNFYCNNVGVLGFINTSKKDAAERIGIQFQNDKDFLYKIFRALGRKSIEVSNCFLFVLIQLIKMSESPTVHSLLKKDLLTHVRDLSHSKFAHSQFAAKRIFQILQEDPWKEFLIACYTESIKKLESQHLTDLTTCKEDGSNSLFAELVFQFLTSVLENVSGSPKSLYKFILNDFIFFQLYNLIVRSKKFTQNVELVSRLFASLCKVLSKFNLFKNNESIKSGGKSDSKKSSTDDGNNIPISPTILFEIISFLSNTTNDNNKYSQTIKTNMLISLRHILKVQEIFETIKKEEKLFKFLIPSCRDGKNPEFNRNSWRLFFQMIRYHHGHIEYLEKSKYLIAFIDIITLNAGNVVLTNSLHYLTKLFSLFQYETRKNVIRPVGSNPIDTKYVEKDVKSLVSFYVDRHLFIKFHMIYKKLIDSTDASDSKSNDVDQRLLNVLITLYRVIAVVPSCQKLMKDSLKHSEYKNGIIQVSKWFSPNSIN</sequence>
<feature type="compositionally biased region" description="Polar residues" evidence="1">
    <location>
        <begin position="132"/>
        <end position="152"/>
    </location>
</feature>
<dbReference type="EMBL" id="GL870954">
    <property type="protein sequence ID" value="EGC39604.1"/>
    <property type="molecule type" value="Genomic_DNA"/>
</dbReference>
<dbReference type="GO" id="GO:1904515">
    <property type="term" value="P:positive regulation of TORC2 signaling"/>
    <property type="evidence" value="ECO:0000318"/>
    <property type="project" value="GO_Central"/>
</dbReference>
<feature type="region of interest" description="Disordered" evidence="1">
    <location>
        <begin position="106"/>
        <end position="165"/>
    </location>
</feature>
<dbReference type="OrthoDB" id="18066at2759"/>
<feature type="compositionally biased region" description="Low complexity" evidence="1">
    <location>
        <begin position="106"/>
        <end position="131"/>
    </location>
</feature>
<dbReference type="GO" id="GO:0046579">
    <property type="term" value="P:positive regulation of Ras protein signal transduction"/>
    <property type="evidence" value="ECO:0000318"/>
    <property type="project" value="GO_Central"/>
</dbReference>
<feature type="compositionally biased region" description="Basic and acidic residues" evidence="1">
    <location>
        <begin position="245"/>
        <end position="257"/>
    </location>
</feature>
<feature type="region of interest" description="Disordered" evidence="1">
    <location>
        <begin position="646"/>
        <end position="675"/>
    </location>
</feature>
<dbReference type="InterPro" id="IPR037474">
    <property type="entry name" value="ScaA"/>
</dbReference>
<dbReference type="GO" id="GO:0031152">
    <property type="term" value="P:aggregation involved in sorocarp development"/>
    <property type="evidence" value="ECO:0007669"/>
    <property type="project" value="EnsemblProtists"/>
</dbReference>
<dbReference type="GO" id="GO:0005829">
    <property type="term" value="C:cytosol"/>
    <property type="evidence" value="ECO:0000318"/>
    <property type="project" value="GO_Central"/>
</dbReference>
<dbReference type="PANTHER" id="PTHR37516:SF1">
    <property type="entry name" value="SCA1 COMPLEX SCAFFOLD PROTEIN SCAA"/>
    <property type="match status" value="1"/>
</dbReference>
<feature type="compositionally biased region" description="Polar residues" evidence="1">
    <location>
        <begin position="880"/>
        <end position="890"/>
    </location>
</feature>
<feature type="compositionally biased region" description="Low complexity" evidence="1">
    <location>
        <begin position="823"/>
        <end position="843"/>
    </location>
</feature>
<dbReference type="OMA" id="YEFAMRN"/>
<proteinExistence type="predicted"/>
<protein>
    <submittedName>
        <fullName evidence="2">Uncharacterized protein</fullName>
    </submittedName>
</protein>
<dbReference type="Proteomes" id="UP000001064">
    <property type="component" value="Unassembled WGS sequence"/>
</dbReference>
<accession>F0Z8T8</accession>
<feature type="compositionally biased region" description="Polar residues" evidence="1">
    <location>
        <begin position="297"/>
        <end position="326"/>
    </location>
</feature>
<reference evidence="3" key="1">
    <citation type="journal article" date="2011" name="Genome Biol.">
        <title>Comparative genomics of the social amoebae Dictyostelium discoideum and Dictyostelium purpureum.</title>
        <authorList>
            <consortium name="US DOE Joint Genome Institute (JGI-PGF)"/>
            <person name="Sucgang R."/>
            <person name="Kuo A."/>
            <person name="Tian X."/>
            <person name="Salerno W."/>
            <person name="Parikh A."/>
            <person name="Feasley C.L."/>
            <person name="Dalin E."/>
            <person name="Tu H."/>
            <person name="Huang E."/>
            <person name="Barry K."/>
            <person name="Lindquist E."/>
            <person name="Shapiro H."/>
            <person name="Bruce D."/>
            <person name="Schmutz J."/>
            <person name="Salamov A."/>
            <person name="Fey P."/>
            <person name="Gaudet P."/>
            <person name="Anjard C."/>
            <person name="Babu M.M."/>
            <person name="Basu S."/>
            <person name="Bushmanova Y."/>
            <person name="van der Wel H."/>
            <person name="Katoh-Kurasawa M."/>
            <person name="Dinh C."/>
            <person name="Coutinho P.M."/>
            <person name="Saito T."/>
            <person name="Elias M."/>
            <person name="Schaap P."/>
            <person name="Kay R.R."/>
            <person name="Henrissat B."/>
            <person name="Eichinger L."/>
            <person name="Rivero F."/>
            <person name="Putnam N.H."/>
            <person name="West C.M."/>
            <person name="Loomis W.F."/>
            <person name="Chisholm R.L."/>
            <person name="Shaulsky G."/>
            <person name="Strassmann J.E."/>
            <person name="Queller D.C."/>
            <person name="Kuspa A."/>
            <person name="Grigoriev I.V."/>
        </authorList>
    </citation>
    <scope>NUCLEOTIDE SEQUENCE [LARGE SCALE GENOMIC DNA]</scope>
    <source>
        <strain evidence="3">QSDP1</strain>
    </source>
</reference>
<dbReference type="FunCoup" id="F0Z8T8">
    <property type="interactions" value="4"/>
</dbReference>
<gene>
    <name evidence="2" type="ORF">DICPUDRAFT_93545</name>
</gene>
<keyword evidence="3" id="KW-1185">Reference proteome</keyword>